<dbReference type="InterPro" id="IPR023635">
    <property type="entry name" value="Peptide_deformylase"/>
</dbReference>
<dbReference type="GO" id="GO:0006412">
    <property type="term" value="P:translation"/>
    <property type="evidence" value="ECO:0007669"/>
    <property type="project" value="UniProtKB-UniRule"/>
</dbReference>
<keyword evidence="2" id="KW-0408">Iron</keyword>
<dbReference type="Pfam" id="PF01327">
    <property type="entry name" value="Pep_deformylase"/>
    <property type="match status" value="1"/>
</dbReference>
<dbReference type="SUPFAM" id="SSF56420">
    <property type="entry name" value="Peptide deformylase"/>
    <property type="match status" value="1"/>
</dbReference>
<reference evidence="3" key="1">
    <citation type="submission" date="2019-01" db="EMBL/GenBank/DDBJ databases">
        <title>Genomic signatures and co-occurrence patterns of the ultra-small Saccharimodia (Patescibacteria phylum) suggest a symbiotic lifestyle.</title>
        <authorList>
            <person name="Lemos L."/>
            <person name="Medeiros J."/>
            <person name="Andreote F."/>
            <person name="Fernandes G."/>
            <person name="Varani A."/>
            <person name="Oliveira G."/>
            <person name="Pylro V."/>
        </authorList>
    </citation>
    <scope>NUCLEOTIDE SEQUENCE [LARGE SCALE GENOMIC DNA]</scope>
    <source>
        <strain evidence="3">AMD01</strain>
    </source>
</reference>
<sequence>MADRNSIITLPNPRLRIKSERIHVMTPEIRRLIDDMIAATVDWENSRPHELGVALAAIQINHPLRAIIVRNDFEDKQNQRFTALINPEVIKYEGEPVLDNEGCLSVHDVYGLVPRYPKIRLRAINQKGQPVKIKAEGFLARVLQHEIDHTNGVAFVDRVEGQDGFFKLNDQGELEPLPYEQVAASGILRH</sequence>
<comment type="function">
    <text evidence="2">Removes the formyl group from the N-terminal Met of newly synthesized proteins. Requires at least a dipeptide for an efficient rate of reaction. N-terminal L-methionine is a prerequisite for activity but the enzyme has broad specificity at other positions.</text>
</comment>
<evidence type="ECO:0000313" key="3">
    <source>
        <dbReference type="EMBL" id="RWZ79832.1"/>
    </source>
</evidence>
<dbReference type="PIRSF" id="PIRSF004749">
    <property type="entry name" value="Pep_def"/>
    <property type="match status" value="1"/>
</dbReference>
<dbReference type="Gene3D" id="3.90.45.10">
    <property type="entry name" value="Peptide deformylase"/>
    <property type="match status" value="1"/>
</dbReference>
<name>A0A4Q0AL94_9BACT</name>
<comment type="catalytic activity">
    <reaction evidence="2">
        <text>N-terminal N-formyl-L-methionyl-[peptide] + H2O = N-terminal L-methionyl-[peptide] + formate</text>
        <dbReference type="Rhea" id="RHEA:24420"/>
        <dbReference type="Rhea" id="RHEA-COMP:10639"/>
        <dbReference type="Rhea" id="RHEA-COMP:10640"/>
        <dbReference type="ChEBI" id="CHEBI:15377"/>
        <dbReference type="ChEBI" id="CHEBI:15740"/>
        <dbReference type="ChEBI" id="CHEBI:49298"/>
        <dbReference type="ChEBI" id="CHEBI:64731"/>
        <dbReference type="EC" id="3.5.1.88"/>
    </reaction>
</comment>
<dbReference type="InterPro" id="IPR036821">
    <property type="entry name" value="Peptide_deformylase_sf"/>
</dbReference>
<dbReference type="AlphaFoldDB" id="A0A4Q0AL94"/>
<proteinExistence type="inferred from homology"/>
<evidence type="ECO:0000256" key="2">
    <source>
        <dbReference type="HAMAP-Rule" id="MF_00163"/>
    </source>
</evidence>
<comment type="caution">
    <text evidence="3">The sequence shown here is derived from an EMBL/GenBank/DDBJ whole genome shotgun (WGS) entry which is preliminary data.</text>
</comment>
<feature type="binding site" evidence="2">
    <location>
        <position position="149"/>
    </location>
    <ligand>
        <name>Fe cation</name>
        <dbReference type="ChEBI" id="CHEBI:24875"/>
    </ligand>
</feature>
<feature type="active site" evidence="2">
    <location>
        <position position="146"/>
    </location>
</feature>
<feature type="binding site" evidence="2">
    <location>
        <position position="103"/>
    </location>
    <ligand>
        <name>Fe cation</name>
        <dbReference type="ChEBI" id="CHEBI:24875"/>
    </ligand>
</feature>
<protein>
    <recommendedName>
        <fullName evidence="2">Peptide deformylase</fullName>
        <shortName evidence="2">PDF</shortName>
        <ecNumber evidence="2">3.5.1.88</ecNumber>
    </recommendedName>
    <alternativeName>
        <fullName evidence="2">Polypeptide deformylase</fullName>
    </alternativeName>
</protein>
<organism evidence="3 4">
    <name type="scientific">Candidatus Chaera renei</name>
    <dbReference type="NCBI Taxonomy" id="2506947"/>
    <lineage>
        <taxon>Bacteria</taxon>
        <taxon>Candidatus Saccharimonadota</taxon>
        <taxon>Candidatus Saccharimonadia</taxon>
        <taxon>Candidatus Saccharimonadales</taxon>
        <taxon>Candidatus Saccharimonadaceae</taxon>
        <taxon>Candidatus Chaera</taxon>
    </lineage>
</organism>
<dbReference type="EC" id="3.5.1.88" evidence="2"/>
<dbReference type="NCBIfam" id="TIGR00079">
    <property type="entry name" value="pept_deformyl"/>
    <property type="match status" value="1"/>
</dbReference>
<keyword evidence="2" id="KW-0479">Metal-binding</keyword>
<dbReference type="CDD" id="cd00487">
    <property type="entry name" value="Pep_deformylase"/>
    <property type="match status" value="1"/>
</dbReference>
<dbReference type="EMBL" id="SCKW01000002">
    <property type="protein sequence ID" value="RWZ79832.1"/>
    <property type="molecule type" value="Genomic_DNA"/>
</dbReference>
<keyword evidence="2 3" id="KW-0378">Hydrolase</keyword>
<keyword evidence="4" id="KW-1185">Reference proteome</keyword>
<accession>A0A4Q0AL94</accession>
<feature type="binding site" evidence="2">
    <location>
        <position position="145"/>
    </location>
    <ligand>
        <name>Fe cation</name>
        <dbReference type="ChEBI" id="CHEBI:24875"/>
    </ligand>
</feature>
<dbReference type="GO" id="GO:0042586">
    <property type="term" value="F:peptide deformylase activity"/>
    <property type="evidence" value="ECO:0007669"/>
    <property type="project" value="UniProtKB-UniRule"/>
</dbReference>
<evidence type="ECO:0000256" key="1">
    <source>
        <dbReference type="ARBA" id="ARBA00010759"/>
    </source>
</evidence>
<dbReference type="GO" id="GO:0046872">
    <property type="term" value="F:metal ion binding"/>
    <property type="evidence" value="ECO:0007669"/>
    <property type="project" value="UniProtKB-KW"/>
</dbReference>
<dbReference type="PANTHER" id="PTHR10458">
    <property type="entry name" value="PEPTIDE DEFORMYLASE"/>
    <property type="match status" value="1"/>
</dbReference>
<dbReference type="HAMAP" id="MF_00163">
    <property type="entry name" value="Pep_deformylase"/>
    <property type="match status" value="1"/>
</dbReference>
<evidence type="ECO:0000313" key="4">
    <source>
        <dbReference type="Proteomes" id="UP000289269"/>
    </source>
</evidence>
<gene>
    <name evidence="2 3" type="primary">def</name>
    <name evidence="3" type="ORF">EOT04_00375</name>
</gene>
<comment type="cofactor">
    <cofactor evidence="2">
        <name>Fe(2+)</name>
        <dbReference type="ChEBI" id="CHEBI:29033"/>
    </cofactor>
    <text evidence="2">Binds 1 Fe(2+) ion.</text>
</comment>
<dbReference type="PANTHER" id="PTHR10458:SF22">
    <property type="entry name" value="PEPTIDE DEFORMYLASE"/>
    <property type="match status" value="1"/>
</dbReference>
<dbReference type="Proteomes" id="UP000289269">
    <property type="component" value="Unassembled WGS sequence"/>
</dbReference>
<keyword evidence="2" id="KW-0648">Protein biosynthesis</keyword>
<comment type="similarity">
    <text evidence="1 2">Belongs to the polypeptide deformylase family.</text>
</comment>
<dbReference type="PRINTS" id="PR01576">
    <property type="entry name" value="PDEFORMYLASE"/>
</dbReference>